<evidence type="ECO:0008006" key="3">
    <source>
        <dbReference type="Google" id="ProtNLM"/>
    </source>
</evidence>
<sequence>MPKKLITRKEALELLHISLSTLKKLEAEGKIVGVLGFGKDKLYLEEDVNKLLEALCQKIKAKKAAAERLSKI</sequence>
<accession>A0A6I3S2D0</accession>
<comment type="caution">
    <text evidence="1">The sequence shown here is derived from an EMBL/GenBank/DDBJ whole genome shotgun (WGS) entry which is preliminary data.</text>
</comment>
<dbReference type="RefSeq" id="WP_149879525.1">
    <property type="nucleotide sequence ID" value="NZ_WNCA01000017.1"/>
</dbReference>
<organism evidence="1 2">
    <name type="scientific">Parasutterella excrementihominis</name>
    <dbReference type="NCBI Taxonomy" id="487175"/>
    <lineage>
        <taxon>Bacteria</taxon>
        <taxon>Pseudomonadati</taxon>
        <taxon>Pseudomonadota</taxon>
        <taxon>Betaproteobacteria</taxon>
        <taxon>Burkholderiales</taxon>
        <taxon>Sutterellaceae</taxon>
        <taxon>Parasutterella</taxon>
    </lineage>
</organism>
<gene>
    <name evidence="1" type="ORF">GMD42_06990</name>
</gene>
<evidence type="ECO:0000313" key="1">
    <source>
        <dbReference type="EMBL" id="MTU43367.1"/>
    </source>
</evidence>
<protein>
    <recommendedName>
        <fullName evidence="3">Helix-turn-helix domain-containing protein</fullName>
    </recommendedName>
</protein>
<proteinExistence type="predicted"/>
<evidence type="ECO:0000313" key="2">
    <source>
        <dbReference type="Proteomes" id="UP000462362"/>
    </source>
</evidence>
<dbReference type="Proteomes" id="UP000462362">
    <property type="component" value="Unassembled WGS sequence"/>
</dbReference>
<dbReference type="AlphaFoldDB" id="A0A6I3S2D0"/>
<dbReference type="SUPFAM" id="SSF46955">
    <property type="entry name" value="Putative DNA-binding domain"/>
    <property type="match status" value="1"/>
</dbReference>
<name>A0A6I3S2D0_9BURK</name>
<dbReference type="EMBL" id="WNCL01000017">
    <property type="protein sequence ID" value="MTU43367.1"/>
    <property type="molecule type" value="Genomic_DNA"/>
</dbReference>
<reference evidence="1 2" key="1">
    <citation type="journal article" date="2019" name="Nat. Med.">
        <title>A library of human gut bacterial isolates paired with longitudinal multiomics data enables mechanistic microbiome research.</title>
        <authorList>
            <person name="Poyet M."/>
            <person name="Groussin M."/>
            <person name="Gibbons S.M."/>
            <person name="Avila-Pacheco J."/>
            <person name="Jiang X."/>
            <person name="Kearney S.M."/>
            <person name="Perrotta A.R."/>
            <person name="Berdy B."/>
            <person name="Zhao S."/>
            <person name="Lieberman T.D."/>
            <person name="Swanson P.K."/>
            <person name="Smith M."/>
            <person name="Roesemann S."/>
            <person name="Alexander J.E."/>
            <person name="Rich S.A."/>
            <person name="Livny J."/>
            <person name="Vlamakis H."/>
            <person name="Clish C."/>
            <person name="Bullock K."/>
            <person name="Deik A."/>
            <person name="Scott J."/>
            <person name="Pierce K.A."/>
            <person name="Xavier R.J."/>
            <person name="Alm E.J."/>
        </authorList>
    </citation>
    <scope>NUCLEOTIDE SEQUENCE [LARGE SCALE GENOMIC DNA]</scope>
    <source>
        <strain evidence="1 2">BIOML-A2</strain>
    </source>
</reference>
<dbReference type="InterPro" id="IPR009061">
    <property type="entry name" value="DNA-bd_dom_put_sf"/>
</dbReference>